<accession>A0A0J9ER50</accession>
<keyword evidence="6" id="KW-0808">Transferase</keyword>
<evidence type="ECO:0000256" key="5">
    <source>
        <dbReference type="SAM" id="Phobius"/>
    </source>
</evidence>
<dbReference type="OrthoDB" id="410651at2759"/>
<organism evidence="6">
    <name type="scientific">Ajellomyces dermatitidis (strain ATCC 18188 / CBS 674.68)</name>
    <name type="common">Blastomyces dermatitidis</name>
    <dbReference type="NCBI Taxonomy" id="653446"/>
    <lineage>
        <taxon>Eukaryota</taxon>
        <taxon>Fungi</taxon>
        <taxon>Dikarya</taxon>
        <taxon>Ascomycota</taxon>
        <taxon>Pezizomycotina</taxon>
        <taxon>Eurotiomycetes</taxon>
        <taxon>Eurotiomycetidae</taxon>
        <taxon>Onygenales</taxon>
        <taxon>Ajellomycetaceae</taxon>
        <taxon>Blastomyces</taxon>
    </lineage>
</organism>
<feature type="transmembrane region" description="Helical" evidence="5">
    <location>
        <begin position="125"/>
        <end position="150"/>
    </location>
</feature>
<dbReference type="SUPFAM" id="SSF161084">
    <property type="entry name" value="MAPEG domain-like"/>
    <property type="match status" value="1"/>
</dbReference>
<dbReference type="GO" id="GO:0005635">
    <property type="term" value="C:nuclear envelope"/>
    <property type="evidence" value="ECO:0007669"/>
    <property type="project" value="TreeGrafter"/>
</dbReference>
<evidence type="ECO:0000313" key="6">
    <source>
        <dbReference type="EMBL" id="KMW67630.1"/>
    </source>
</evidence>
<dbReference type="GO" id="GO:0004364">
    <property type="term" value="F:glutathione transferase activity"/>
    <property type="evidence" value="ECO:0007669"/>
    <property type="project" value="TreeGrafter"/>
</dbReference>
<name>A0A0J9ER50_AJEDA</name>
<evidence type="ECO:0000256" key="2">
    <source>
        <dbReference type="ARBA" id="ARBA00022692"/>
    </source>
</evidence>
<dbReference type="PANTHER" id="PTHR10250">
    <property type="entry name" value="MICROSOMAL GLUTATHIONE S-TRANSFERASE"/>
    <property type="match status" value="1"/>
</dbReference>
<proteinExistence type="predicted"/>
<keyword evidence="3 5" id="KW-1133">Transmembrane helix</keyword>
<dbReference type="GO" id="GO:0016020">
    <property type="term" value="C:membrane"/>
    <property type="evidence" value="ECO:0007669"/>
    <property type="project" value="UniProtKB-SubCell"/>
</dbReference>
<dbReference type="InterPro" id="IPR050997">
    <property type="entry name" value="MAPEG"/>
</dbReference>
<dbReference type="AlphaFoldDB" id="A0A0J9ER50"/>
<evidence type="ECO:0000256" key="3">
    <source>
        <dbReference type="ARBA" id="ARBA00022989"/>
    </source>
</evidence>
<dbReference type="Proteomes" id="UP000007802">
    <property type="component" value="Unassembled WGS sequence"/>
</dbReference>
<reference evidence="6" key="1">
    <citation type="submission" date="2010-03" db="EMBL/GenBank/DDBJ databases">
        <title>Annotation of Blastomyces dermatitidis strain ATCC 18188.</title>
        <authorList>
            <consortium name="The Broad Institute Genome Sequencing Platform"/>
            <consortium name="Broad Institute Genome Sequencing Center for Infectious Disease."/>
            <person name="Cuomo C."/>
            <person name="Klein B."/>
            <person name="Sullivan T."/>
            <person name="Heitman J."/>
            <person name="Young S."/>
            <person name="Zeng Q."/>
            <person name="Gargeya S."/>
            <person name="Alvarado L."/>
            <person name="Berlin A.M."/>
            <person name="Chapman S.B."/>
            <person name="Chen Z."/>
            <person name="Freedman E."/>
            <person name="Gellesch M."/>
            <person name="Goldberg J."/>
            <person name="Griggs A."/>
            <person name="Gujja S."/>
            <person name="Heilman E."/>
            <person name="Heiman D."/>
            <person name="Howarth C."/>
            <person name="Mehta T."/>
            <person name="Neiman D."/>
            <person name="Pearson M."/>
            <person name="Roberts A."/>
            <person name="Saif S."/>
            <person name="Shea T."/>
            <person name="Shenoy N."/>
            <person name="Sisk P."/>
            <person name="Stolte C."/>
            <person name="Sykes S."/>
            <person name="White J."/>
            <person name="Yandava C."/>
            <person name="Haas B."/>
            <person name="Nusbaum C."/>
            <person name="Birren B."/>
        </authorList>
    </citation>
    <scope>NUCLEOTIDE SEQUENCE</scope>
    <source>
        <strain evidence="6">ATCC 18188</strain>
    </source>
</reference>
<dbReference type="EMBL" id="GG749429">
    <property type="protein sequence ID" value="KMW67630.1"/>
    <property type="molecule type" value="Genomic_DNA"/>
</dbReference>
<gene>
    <name evidence="6" type="ORF">BDDG_12228</name>
</gene>
<dbReference type="GO" id="GO:0004602">
    <property type="term" value="F:glutathione peroxidase activity"/>
    <property type="evidence" value="ECO:0007669"/>
    <property type="project" value="TreeGrafter"/>
</dbReference>
<sequence length="316" mass="35620">MVTTITLPDNYGNVLALAVGVIPLLNFVHIFVVGKNRQKSGIRYPHAYATPEECKQNPAAHRFNCAQRAHSNFLEHMPLTTLSALVAGLKYPSATIALTGTWIVMRALYMYGYVYSDKPYGKGRYIGALHTFAQLGLWGLSAFGVAFSMVKGDNFWGSRVGEVRQSPAPDFLRPIIALEKYFTRNQGAIYGKPDENDAEAWKLMIALFRMCQDGLKYISKEDGLTPDERLQLSGFHHWESYFKKAAVAVAMNEVDNILKVSWSPQCRHLFRYEFNLHAVPATMSKAHTIPQKCEGLGRRFRKSIVTTKQITQRNPP</sequence>
<keyword evidence="4 5" id="KW-0472">Membrane</keyword>
<dbReference type="InterPro" id="IPR023352">
    <property type="entry name" value="MAPEG-like_dom_sf"/>
</dbReference>
<evidence type="ECO:0000256" key="4">
    <source>
        <dbReference type="ARBA" id="ARBA00023136"/>
    </source>
</evidence>
<dbReference type="InterPro" id="IPR001129">
    <property type="entry name" value="Membr-assoc_MAPEG"/>
</dbReference>
<comment type="subcellular location">
    <subcellularLocation>
        <location evidence="1">Membrane</location>
        <topology evidence="1">Multi-pass membrane protein</topology>
    </subcellularLocation>
</comment>
<feature type="transmembrane region" description="Helical" evidence="5">
    <location>
        <begin position="82"/>
        <end position="105"/>
    </location>
</feature>
<evidence type="ECO:0000256" key="1">
    <source>
        <dbReference type="ARBA" id="ARBA00004141"/>
    </source>
</evidence>
<dbReference type="Pfam" id="PF01124">
    <property type="entry name" value="MAPEG"/>
    <property type="match status" value="1"/>
</dbReference>
<dbReference type="GO" id="GO:0005783">
    <property type="term" value="C:endoplasmic reticulum"/>
    <property type="evidence" value="ECO:0007669"/>
    <property type="project" value="TreeGrafter"/>
</dbReference>
<protein>
    <submittedName>
        <fullName evidence="6">Glutathione S-transferase</fullName>
    </submittedName>
</protein>
<dbReference type="Gene3D" id="1.20.120.550">
    <property type="entry name" value="Membrane associated eicosanoid/glutathione metabolism-like domain"/>
    <property type="match status" value="1"/>
</dbReference>
<dbReference type="PANTHER" id="PTHR10250:SF26">
    <property type="entry name" value="GLUTATHIONE S-TRANSFERASE 3, MITOCHONDRIAL"/>
    <property type="match status" value="1"/>
</dbReference>
<keyword evidence="2 5" id="KW-0812">Transmembrane</keyword>
<feature type="transmembrane region" description="Helical" evidence="5">
    <location>
        <begin position="12"/>
        <end position="33"/>
    </location>
</feature>